<gene>
    <name evidence="1" type="ORF">NUW54_g14008</name>
</gene>
<comment type="caution">
    <text evidence="1">The sequence shown here is derived from an EMBL/GenBank/DDBJ whole genome shotgun (WGS) entry which is preliminary data.</text>
</comment>
<keyword evidence="2" id="KW-1185">Reference proteome</keyword>
<proteinExistence type="predicted"/>
<organism evidence="1 2">
    <name type="scientific">Trametes sanguinea</name>
    <dbReference type="NCBI Taxonomy" id="158606"/>
    <lineage>
        <taxon>Eukaryota</taxon>
        <taxon>Fungi</taxon>
        <taxon>Dikarya</taxon>
        <taxon>Basidiomycota</taxon>
        <taxon>Agaricomycotina</taxon>
        <taxon>Agaricomycetes</taxon>
        <taxon>Polyporales</taxon>
        <taxon>Polyporaceae</taxon>
        <taxon>Trametes</taxon>
    </lineage>
</organism>
<reference evidence="1" key="1">
    <citation type="submission" date="2022-08" db="EMBL/GenBank/DDBJ databases">
        <title>Genome Sequence of Pycnoporus sanguineus.</title>
        <authorList>
            <person name="Buettner E."/>
        </authorList>
    </citation>
    <scope>NUCLEOTIDE SEQUENCE</scope>
    <source>
        <strain evidence="1">CG-C14</strain>
    </source>
</reference>
<sequence>MGDDQDIDLLRYWQSHEAEYPYLYRVALDILPVPASSVPCERVFSMCKDIDTLRRNGLDAAMLEVLQVLKHSLKQERLEFASGWRPAQEEEMLGSEIPSPKVPNEA</sequence>
<dbReference type="Proteomes" id="UP001144978">
    <property type="component" value="Unassembled WGS sequence"/>
</dbReference>
<accession>A0ACC1MGV9</accession>
<dbReference type="EMBL" id="JANSHE010006889">
    <property type="protein sequence ID" value="KAJ2965768.1"/>
    <property type="molecule type" value="Genomic_DNA"/>
</dbReference>
<evidence type="ECO:0000313" key="1">
    <source>
        <dbReference type="EMBL" id="KAJ2965768.1"/>
    </source>
</evidence>
<evidence type="ECO:0000313" key="2">
    <source>
        <dbReference type="Proteomes" id="UP001144978"/>
    </source>
</evidence>
<name>A0ACC1MGV9_9APHY</name>
<protein>
    <submittedName>
        <fullName evidence="1">Uncharacterized protein</fullName>
    </submittedName>
</protein>